<dbReference type="NCBIfam" id="TIGR01841">
    <property type="entry name" value="phasin"/>
    <property type="match status" value="1"/>
</dbReference>
<dbReference type="RefSeq" id="WP_152839443.1">
    <property type="nucleotide sequence ID" value="NZ_WHUG01000007.1"/>
</dbReference>
<dbReference type="InterPro" id="IPR010127">
    <property type="entry name" value="Phasin_subfam-1"/>
</dbReference>
<feature type="domain" description="Phasin" evidence="2">
    <location>
        <begin position="6"/>
        <end position="106"/>
    </location>
</feature>
<accession>A0A6A7N5E7</accession>
<name>A0A6A7N5E7_9BURK</name>
<organism evidence="3 4">
    <name type="scientific">Rugamonas aquatica</name>
    <dbReference type="NCBI Taxonomy" id="2743357"/>
    <lineage>
        <taxon>Bacteria</taxon>
        <taxon>Pseudomonadati</taxon>
        <taxon>Pseudomonadota</taxon>
        <taxon>Betaproteobacteria</taxon>
        <taxon>Burkholderiales</taxon>
        <taxon>Oxalobacteraceae</taxon>
        <taxon>Telluria group</taxon>
        <taxon>Rugamonas</taxon>
    </lineage>
</organism>
<keyword evidence="4" id="KW-1185">Reference proteome</keyword>
<evidence type="ECO:0000313" key="3">
    <source>
        <dbReference type="EMBL" id="MQA40246.1"/>
    </source>
</evidence>
<dbReference type="AlphaFoldDB" id="A0A6A7N5E7"/>
<comment type="caution">
    <text evidence="3">The sequence shown here is derived from an EMBL/GenBank/DDBJ whole genome shotgun (WGS) entry which is preliminary data.</text>
</comment>
<protein>
    <submittedName>
        <fullName evidence="3">Phasin family protein</fullName>
    </submittedName>
</protein>
<feature type="region of interest" description="Disordered" evidence="1">
    <location>
        <begin position="185"/>
        <end position="251"/>
    </location>
</feature>
<sequence length="251" mass="25670">MSSITEQFSAATKSQLEAQFKIFNTFASTAVDSAEKVIALNISTTKASVEKSSAAAKKLLEAKDPREFFSLSTAEPASFDNLLSYGRQLYSIASDVQSELIQSAQHTIKQVSDLAAAPVTAVKNAVKALPPAAPVAKPPVAAPPVAVAPAAPVVVEPPVVVTAAQAPANEAVAEEAKAAKVVAKPKAAPVDEAPAPVEAKAPAAKPAFPAPPPKPVAAVAESKPELKSVPSAKAKPTGKQLDMLSSNKAKK</sequence>
<evidence type="ECO:0000259" key="2">
    <source>
        <dbReference type="Pfam" id="PF09361"/>
    </source>
</evidence>
<dbReference type="Proteomes" id="UP000440498">
    <property type="component" value="Unassembled WGS sequence"/>
</dbReference>
<reference evidence="3 4" key="1">
    <citation type="submission" date="2019-10" db="EMBL/GenBank/DDBJ databases">
        <title>Two novel species isolated from a subtropical stream in China.</title>
        <authorList>
            <person name="Lu H."/>
        </authorList>
    </citation>
    <scope>NUCLEOTIDE SEQUENCE [LARGE SCALE GENOMIC DNA]</scope>
    <source>
        <strain evidence="3 4">FT29W</strain>
    </source>
</reference>
<evidence type="ECO:0000313" key="4">
    <source>
        <dbReference type="Proteomes" id="UP000440498"/>
    </source>
</evidence>
<evidence type="ECO:0000256" key="1">
    <source>
        <dbReference type="SAM" id="MobiDB-lite"/>
    </source>
</evidence>
<gene>
    <name evidence="3" type="ORF">GEV02_19015</name>
</gene>
<dbReference type="InterPro" id="IPR018968">
    <property type="entry name" value="Phasin"/>
</dbReference>
<dbReference type="Pfam" id="PF09361">
    <property type="entry name" value="Phasin_2"/>
    <property type="match status" value="1"/>
</dbReference>
<dbReference type="EMBL" id="WHUG01000007">
    <property type="protein sequence ID" value="MQA40246.1"/>
    <property type="molecule type" value="Genomic_DNA"/>
</dbReference>
<feature type="compositionally biased region" description="Low complexity" evidence="1">
    <location>
        <begin position="185"/>
        <end position="207"/>
    </location>
</feature>
<proteinExistence type="predicted"/>